<organism evidence="4 5">
    <name type="scientific">Caballeronia calidae</name>
    <dbReference type="NCBI Taxonomy" id="1777139"/>
    <lineage>
        <taxon>Bacteria</taxon>
        <taxon>Pseudomonadati</taxon>
        <taxon>Pseudomonadota</taxon>
        <taxon>Betaproteobacteria</taxon>
        <taxon>Burkholderiales</taxon>
        <taxon>Burkholderiaceae</taxon>
        <taxon>Caballeronia</taxon>
    </lineage>
</organism>
<keyword evidence="5" id="KW-1185">Reference proteome</keyword>
<feature type="compositionally biased region" description="Basic and acidic residues" evidence="2">
    <location>
        <begin position="98"/>
        <end position="109"/>
    </location>
</feature>
<keyword evidence="1" id="KW-0175">Coiled coil</keyword>
<evidence type="ECO:0000259" key="3">
    <source>
        <dbReference type="Pfam" id="PF13007"/>
    </source>
</evidence>
<evidence type="ECO:0000256" key="1">
    <source>
        <dbReference type="SAM" id="Coils"/>
    </source>
</evidence>
<feature type="region of interest" description="Disordered" evidence="2">
    <location>
        <begin position="75"/>
        <end position="134"/>
    </location>
</feature>
<gene>
    <name evidence="4" type="ORF">AWB78_08513</name>
</gene>
<dbReference type="EMBL" id="FCOX02000196">
    <property type="protein sequence ID" value="SAL07280.1"/>
    <property type="molecule type" value="Genomic_DNA"/>
</dbReference>
<comment type="caution">
    <text evidence="4">The sequence shown here is derived from an EMBL/GenBank/DDBJ whole genome shotgun (WGS) entry which is preliminary data.</text>
</comment>
<evidence type="ECO:0000313" key="5">
    <source>
        <dbReference type="Proteomes" id="UP000071859"/>
    </source>
</evidence>
<evidence type="ECO:0000256" key="2">
    <source>
        <dbReference type="SAM" id="MobiDB-lite"/>
    </source>
</evidence>
<sequence length="134" mass="15306">MKTNRPKSSSKDHLKCLPSGELIARILELEDRNRRLVQRVEQLEELFRLAQDKRFAPSSEKLKRRVFDEAEQIAATPGLNEDDEVDDAFALPDTGLPETDRPAPGERGRKPLPAHLPRQRIEYDLPDAQKLSVL</sequence>
<name>A0A158EKL9_9BURK</name>
<accession>A0A158EKL9</accession>
<dbReference type="OrthoDB" id="9794514at2"/>
<proteinExistence type="predicted"/>
<protein>
    <submittedName>
        <fullName evidence="4">Transposase IS66</fullName>
    </submittedName>
</protein>
<dbReference type="AlphaFoldDB" id="A0A158EKL9"/>
<reference evidence="4" key="1">
    <citation type="submission" date="2016-01" db="EMBL/GenBank/DDBJ databases">
        <authorList>
            <person name="Peeters C."/>
        </authorList>
    </citation>
    <scope>NUCLEOTIDE SEQUENCE</scope>
    <source>
        <strain evidence="4">LMG 29321</strain>
    </source>
</reference>
<dbReference type="InterPro" id="IPR024463">
    <property type="entry name" value="Transposase_TnpC_homeodom"/>
</dbReference>
<dbReference type="Proteomes" id="UP000071859">
    <property type="component" value="Unassembled WGS sequence"/>
</dbReference>
<feature type="coiled-coil region" evidence="1">
    <location>
        <begin position="26"/>
        <end position="53"/>
    </location>
</feature>
<evidence type="ECO:0000313" key="4">
    <source>
        <dbReference type="EMBL" id="SAL07280.1"/>
    </source>
</evidence>
<dbReference type="Pfam" id="PF13007">
    <property type="entry name" value="LZ_Tnp_IS66"/>
    <property type="match status" value="1"/>
</dbReference>
<feature type="domain" description="Transposase TnpC homeodomain" evidence="3">
    <location>
        <begin position="42"/>
        <end position="121"/>
    </location>
</feature>